<gene>
    <name evidence="12" type="ORF">A3Q56_06402</name>
</gene>
<comment type="function">
    <text evidence="8">Involved in reproduction of the worm. Involved in host-parasite interaction. Delivered into the host cell by means of parasite exosomes. Binds to acidic phospholipid membranes in a calcium-dependent manner in vitro. Causes aggregation of liposomes in the presence of calcium, but not in its absence. Likely to promote membrane fusion. May provide structural integrity within the tegument.</text>
</comment>
<evidence type="ECO:0000256" key="8">
    <source>
        <dbReference type="ARBA" id="ARBA00059330"/>
    </source>
</evidence>
<comment type="subcellular location">
    <subcellularLocation>
        <location evidence="1">Host cell</location>
    </subcellularLocation>
    <subcellularLocation>
        <location evidence="2">Secreted</location>
        <location evidence="2">Extracellular exosome</location>
    </subcellularLocation>
    <subcellularLocation>
        <location evidence="9">Tegument</location>
    </subcellularLocation>
</comment>
<dbReference type="PRINTS" id="PR00196">
    <property type="entry name" value="ANNEXIN"/>
</dbReference>
<protein>
    <recommendedName>
        <fullName evidence="10 11">Annexin</fullName>
    </recommendedName>
</protein>
<dbReference type="GO" id="GO:0005576">
    <property type="term" value="C:extracellular region"/>
    <property type="evidence" value="ECO:0007669"/>
    <property type="project" value="UniProtKB-SubCell"/>
</dbReference>
<dbReference type="PANTHER" id="PTHR10502:SF102">
    <property type="entry name" value="ANNEXIN B11"/>
    <property type="match status" value="1"/>
</dbReference>
<dbReference type="EMBL" id="LWCA01001152">
    <property type="protein sequence ID" value="OAF65775.1"/>
    <property type="molecule type" value="Genomic_DNA"/>
</dbReference>
<dbReference type="GO" id="GO:0043657">
    <property type="term" value="C:host cell"/>
    <property type="evidence" value="ECO:0007669"/>
    <property type="project" value="UniProtKB-SubCell"/>
</dbReference>
<dbReference type="PROSITE" id="PS51897">
    <property type="entry name" value="ANNEXIN_2"/>
    <property type="match status" value="4"/>
</dbReference>
<dbReference type="GO" id="GO:0005737">
    <property type="term" value="C:cytoplasm"/>
    <property type="evidence" value="ECO:0007669"/>
    <property type="project" value="TreeGrafter"/>
</dbReference>
<keyword evidence="7 11" id="KW-0111">Calcium/phospholipid-binding</keyword>
<evidence type="ECO:0000256" key="11">
    <source>
        <dbReference type="RuleBase" id="RU003540"/>
    </source>
</evidence>
<dbReference type="FunFam" id="1.10.220.10:FF:000004">
    <property type="entry name" value="Annexin"/>
    <property type="match status" value="1"/>
</dbReference>
<dbReference type="Proteomes" id="UP000078046">
    <property type="component" value="Unassembled WGS sequence"/>
</dbReference>
<dbReference type="FunFam" id="1.10.220.10:FF:000003">
    <property type="entry name" value="Annexin"/>
    <property type="match status" value="1"/>
</dbReference>
<evidence type="ECO:0000256" key="7">
    <source>
        <dbReference type="ARBA" id="ARBA00023302"/>
    </source>
</evidence>
<dbReference type="InterPro" id="IPR018252">
    <property type="entry name" value="Annexin_repeat_CS"/>
</dbReference>
<dbReference type="Gene3D" id="1.10.220.10">
    <property type="entry name" value="Annexin"/>
    <property type="match status" value="4"/>
</dbReference>
<dbReference type="Pfam" id="PF00191">
    <property type="entry name" value="Annexin"/>
    <property type="match status" value="4"/>
</dbReference>
<dbReference type="InterPro" id="IPR018502">
    <property type="entry name" value="Annexin_repeat"/>
</dbReference>
<dbReference type="AlphaFoldDB" id="A0A177AUV4"/>
<comment type="similarity">
    <text evidence="3 11">Belongs to the annexin family.</text>
</comment>
<evidence type="ECO:0000313" key="13">
    <source>
        <dbReference type="Proteomes" id="UP000078046"/>
    </source>
</evidence>
<dbReference type="GO" id="GO:0005634">
    <property type="term" value="C:nucleus"/>
    <property type="evidence" value="ECO:0007669"/>
    <property type="project" value="TreeGrafter"/>
</dbReference>
<dbReference type="GO" id="GO:0005886">
    <property type="term" value="C:plasma membrane"/>
    <property type="evidence" value="ECO:0007669"/>
    <property type="project" value="TreeGrafter"/>
</dbReference>
<keyword evidence="13" id="KW-1185">Reference proteome</keyword>
<dbReference type="SMART" id="SM00335">
    <property type="entry name" value="ANX"/>
    <property type="match status" value="4"/>
</dbReference>
<evidence type="ECO:0000256" key="3">
    <source>
        <dbReference type="ARBA" id="ARBA00007831"/>
    </source>
</evidence>
<organism evidence="12 13">
    <name type="scientific">Intoshia linei</name>
    <dbReference type="NCBI Taxonomy" id="1819745"/>
    <lineage>
        <taxon>Eukaryota</taxon>
        <taxon>Metazoa</taxon>
        <taxon>Spiralia</taxon>
        <taxon>Lophotrochozoa</taxon>
        <taxon>Mesozoa</taxon>
        <taxon>Orthonectida</taxon>
        <taxon>Rhopaluridae</taxon>
        <taxon>Intoshia</taxon>
    </lineage>
</organism>
<dbReference type="GO" id="GO:0001786">
    <property type="term" value="F:phosphatidylserine binding"/>
    <property type="evidence" value="ECO:0007669"/>
    <property type="project" value="TreeGrafter"/>
</dbReference>
<dbReference type="PANTHER" id="PTHR10502">
    <property type="entry name" value="ANNEXIN"/>
    <property type="match status" value="1"/>
</dbReference>
<dbReference type="PROSITE" id="PS00223">
    <property type="entry name" value="ANNEXIN_1"/>
    <property type="match status" value="2"/>
</dbReference>
<evidence type="ECO:0000256" key="4">
    <source>
        <dbReference type="ARBA" id="ARBA00022737"/>
    </source>
</evidence>
<comment type="caution">
    <text evidence="12">The sequence shown here is derived from an EMBL/GenBank/DDBJ whole genome shotgun (WGS) entry which is preliminary data.</text>
</comment>
<evidence type="ECO:0000256" key="6">
    <source>
        <dbReference type="ARBA" id="ARBA00023216"/>
    </source>
</evidence>
<keyword evidence="5 11" id="KW-0106">Calcium</keyword>
<evidence type="ECO:0000256" key="9">
    <source>
        <dbReference type="ARBA" id="ARBA00060393"/>
    </source>
</evidence>
<feature type="non-terminal residue" evidence="12">
    <location>
        <position position="1"/>
    </location>
</feature>
<dbReference type="OrthoDB" id="37886at2759"/>
<accession>A0A177AUV4</accession>
<reference evidence="12 13" key="1">
    <citation type="submission" date="2016-04" db="EMBL/GenBank/DDBJ databases">
        <title>The genome of Intoshia linei affirms orthonectids as highly simplified spiralians.</title>
        <authorList>
            <person name="Mikhailov K.V."/>
            <person name="Slusarev G.S."/>
            <person name="Nikitin M.A."/>
            <person name="Logacheva M.D."/>
            <person name="Penin A."/>
            <person name="Aleoshin V."/>
            <person name="Panchin Y.V."/>
        </authorList>
    </citation>
    <scope>NUCLEOTIDE SEQUENCE [LARGE SCALE GENOMIC DNA]</scope>
    <source>
        <strain evidence="12">Intl2013</strain>
        <tissue evidence="12">Whole animal</tissue>
    </source>
</reference>
<evidence type="ECO:0000256" key="5">
    <source>
        <dbReference type="ARBA" id="ARBA00022837"/>
    </source>
</evidence>
<keyword evidence="6 11" id="KW-0041">Annexin</keyword>
<dbReference type="GO" id="GO:0012506">
    <property type="term" value="C:vesicle membrane"/>
    <property type="evidence" value="ECO:0007669"/>
    <property type="project" value="TreeGrafter"/>
</dbReference>
<evidence type="ECO:0000256" key="10">
    <source>
        <dbReference type="ARBA" id="ARBA00077076"/>
    </source>
</evidence>
<evidence type="ECO:0000256" key="1">
    <source>
        <dbReference type="ARBA" id="ARBA00004340"/>
    </source>
</evidence>
<proteinExistence type="inferred from homology"/>
<dbReference type="InterPro" id="IPR001464">
    <property type="entry name" value="Annexin"/>
</dbReference>
<name>A0A177AUV4_9BILA</name>
<dbReference type="GO" id="GO:0005509">
    <property type="term" value="F:calcium ion binding"/>
    <property type="evidence" value="ECO:0007669"/>
    <property type="project" value="InterPro"/>
</dbReference>
<dbReference type="FunFam" id="1.10.220.10:FF:000002">
    <property type="entry name" value="Annexin"/>
    <property type="match status" value="1"/>
</dbReference>
<evidence type="ECO:0000256" key="2">
    <source>
        <dbReference type="ARBA" id="ARBA00004550"/>
    </source>
</evidence>
<sequence>GDTSGDYCQMLLALIGIRDAPIITQDDLDAVGDPPELEEVEEEKIEETPTVTPFSGFNCDEDCQVLKKAMKGFGTDEAAIIKVMGHRSSDQRVQIVENYKKLFNKDLRKELKSELSGDFEETILALCEGKLEHDAFQLMKSMKGLGTDENGLIDILCTRSSAQIEKIREYYKNKYKKNLEDDISSETSGHFKRLLISMTQANRPEGCVIDRAKARNDAKKIHEAAHKFGTDESRFNAILCSRSYAQLRATFEEYKKLTSKDIQDTIKDEMSGDLSAGMISIVQCVENKSKHFAKRLYQSTKGLGSDDNAIIRIVVGQCEIDMVQIKQQFQTIYQNSLKDYLSDDISGDYKKIILALIGEG</sequence>
<dbReference type="FunFam" id="1.10.220.10:FF:000001">
    <property type="entry name" value="Annexin"/>
    <property type="match status" value="1"/>
</dbReference>
<dbReference type="GO" id="GO:0005544">
    <property type="term" value="F:calcium-dependent phospholipid binding"/>
    <property type="evidence" value="ECO:0007669"/>
    <property type="project" value="UniProtKB-KW"/>
</dbReference>
<evidence type="ECO:0000313" key="12">
    <source>
        <dbReference type="EMBL" id="OAF65775.1"/>
    </source>
</evidence>
<dbReference type="SUPFAM" id="SSF47874">
    <property type="entry name" value="Annexin"/>
    <property type="match status" value="1"/>
</dbReference>
<dbReference type="InterPro" id="IPR037104">
    <property type="entry name" value="Annexin_sf"/>
</dbReference>
<keyword evidence="4 11" id="KW-0677">Repeat</keyword>
<comment type="domain">
    <text evidence="11">A pair of annexin repeats may form one binding site for calcium and phospholipid.</text>
</comment>